<protein>
    <submittedName>
        <fullName evidence="2">Uncharacterized protein</fullName>
    </submittedName>
</protein>
<gene>
    <name evidence="2" type="ORF">SAMN05216188_1406</name>
</gene>
<evidence type="ECO:0000313" key="3">
    <source>
        <dbReference type="Proteomes" id="UP000199352"/>
    </source>
</evidence>
<sequence length="89" mass="9491">MENRPAAGTGRAPREVPGPFRASGRARRPLLGEQGASPASAGRGQPSMRRMTLIGPIELMSAIFTGTPSVEAWTARTLSTAIATWDWLE</sequence>
<name>A0A1H9WRP2_9PSEU</name>
<evidence type="ECO:0000256" key="1">
    <source>
        <dbReference type="SAM" id="MobiDB-lite"/>
    </source>
</evidence>
<keyword evidence="3" id="KW-1185">Reference proteome</keyword>
<organism evidence="2 3">
    <name type="scientific">Lentzea xinjiangensis</name>
    <dbReference type="NCBI Taxonomy" id="402600"/>
    <lineage>
        <taxon>Bacteria</taxon>
        <taxon>Bacillati</taxon>
        <taxon>Actinomycetota</taxon>
        <taxon>Actinomycetes</taxon>
        <taxon>Pseudonocardiales</taxon>
        <taxon>Pseudonocardiaceae</taxon>
        <taxon>Lentzea</taxon>
    </lineage>
</organism>
<reference evidence="3" key="1">
    <citation type="submission" date="2016-10" db="EMBL/GenBank/DDBJ databases">
        <authorList>
            <person name="Varghese N."/>
            <person name="Submissions S."/>
        </authorList>
    </citation>
    <scope>NUCLEOTIDE SEQUENCE [LARGE SCALE GENOMIC DNA]</scope>
    <source>
        <strain evidence="3">CGMCC 4.3525</strain>
    </source>
</reference>
<accession>A0A1H9WRP2</accession>
<dbReference type="AlphaFoldDB" id="A0A1H9WRP2"/>
<dbReference type="EMBL" id="FOFR01000040">
    <property type="protein sequence ID" value="SES36337.1"/>
    <property type="molecule type" value="Genomic_DNA"/>
</dbReference>
<evidence type="ECO:0000313" key="2">
    <source>
        <dbReference type="EMBL" id="SES36337.1"/>
    </source>
</evidence>
<feature type="region of interest" description="Disordered" evidence="1">
    <location>
        <begin position="1"/>
        <end position="49"/>
    </location>
</feature>
<proteinExistence type="predicted"/>
<dbReference type="Proteomes" id="UP000199352">
    <property type="component" value="Unassembled WGS sequence"/>
</dbReference>